<protein>
    <submittedName>
        <fullName evidence="2">Uncharacterized protein</fullName>
    </submittedName>
</protein>
<keyword evidence="3" id="KW-1185">Reference proteome</keyword>
<gene>
    <name evidence="2" type="ORF">CAP_6542</name>
</gene>
<evidence type="ECO:0000256" key="1">
    <source>
        <dbReference type="SAM" id="MobiDB-lite"/>
    </source>
</evidence>
<accession>A0A017T1C7</accession>
<dbReference type="EMBL" id="ASRX01000055">
    <property type="protein sequence ID" value="EYF02807.1"/>
    <property type="molecule type" value="Genomic_DNA"/>
</dbReference>
<dbReference type="STRING" id="1192034.CAP_6542"/>
<evidence type="ECO:0000313" key="3">
    <source>
        <dbReference type="Proteomes" id="UP000019678"/>
    </source>
</evidence>
<feature type="region of interest" description="Disordered" evidence="1">
    <location>
        <begin position="1"/>
        <end position="26"/>
    </location>
</feature>
<reference evidence="2 3" key="1">
    <citation type="submission" date="2013-05" db="EMBL/GenBank/DDBJ databases">
        <title>Genome assembly of Chondromyces apiculatus DSM 436.</title>
        <authorList>
            <person name="Sharma G."/>
            <person name="Khatri I."/>
            <person name="Kaur C."/>
            <person name="Mayilraj S."/>
            <person name="Subramanian S."/>
        </authorList>
    </citation>
    <scope>NUCLEOTIDE SEQUENCE [LARGE SCALE GENOMIC DNA]</scope>
    <source>
        <strain evidence="2 3">DSM 436</strain>
    </source>
</reference>
<dbReference type="Proteomes" id="UP000019678">
    <property type="component" value="Unassembled WGS sequence"/>
</dbReference>
<sequence>MGGCTGKHHAAAEPSQQVLARQPARGCPVVTPVTWRVVPPPPMPPRHGL</sequence>
<comment type="caution">
    <text evidence="2">The sequence shown here is derived from an EMBL/GenBank/DDBJ whole genome shotgun (WGS) entry which is preliminary data.</text>
</comment>
<organism evidence="2 3">
    <name type="scientific">Chondromyces apiculatus DSM 436</name>
    <dbReference type="NCBI Taxonomy" id="1192034"/>
    <lineage>
        <taxon>Bacteria</taxon>
        <taxon>Pseudomonadati</taxon>
        <taxon>Myxococcota</taxon>
        <taxon>Polyangia</taxon>
        <taxon>Polyangiales</taxon>
        <taxon>Polyangiaceae</taxon>
        <taxon>Chondromyces</taxon>
    </lineage>
</organism>
<proteinExistence type="predicted"/>
<dbReference type="AlphaFoldDB" id="A0A017T1C7"/>
<name>A0A017T1C7_9BACT</name>
<evidence type="ECO:0000313" key="2">
    <source>
        <dbReference type="EMBL" id="EYF02807.1"/>
    </source>
</evidence>